<dbReference type="InterPro" id="IPR039608">
    <property type="entry name" value="VQ_1/10"/>
</dbReference>
<dbReference type="Pfam" id="PF05678">
    <property type="entry name" value="VQ"/>
    <property type="match status" value="1"/>
</dbReference>
<dbReference type="AlphaFoldDB" id="A0AAD3Y019"/>
<sequence>MGSRMTSAVAGPMKVVYINTQYVETDAVSFKSVVQRLTGKDSTAAMDSSKQCRRFRKAEELDRGGPVGGGGELPAGIPLLMREFSFKETDELLKELPPLDDDLHRLFTN</sequence>
<accession>A0AAD3Y019</accession>
<evidence type="ECO:0000313" key="2">
    <source>
        <dbReference type="EMBL" id="GMH24207.1"/>
    </source>
</evidence>
<evidence type="ECO:0000313" key="3">
    <source>
        <dbReference type="Proteomes" id="UP001279734"/>
    </source>
</evidence>
<keyword evidence="3" id="KW-1185">Reference proteome</keyword>
<dbReference type="PANTHER" id="PTHR34777">
    <property type="entry name" value="VQ MOTIF-CONTAINING PROTEIN 10"/>
    <property type="match status" value="1"/>
</dbReference>
<reference evidence="2" key="1">
    <citation type="submission" date="2023-05" db="EMBL/GenBank/DDBJ databases">
        <title>Nepenthes gracilis genome sequencing.</title>
        <authorList>
            <person name="Fukushima K."/>
        </authorList>
    </citation>
    <scope>NUCLEOTIDE SEQUENCE</scope>
    <source>
        <strain evidence="2">SING2019-196</strain>
    </source>
</reference>
<feature type="domain" description="VQ" evidence="1">
    <location>
        <begin position="18"/>
        <end position="43"/>
    </location>
</feature>
<gene>
    <name evidence="2" type="ORF">Nepgr_026050</name>
</gene>
<organism evidence="2 3">
    <name type="scientific">Nepenthes gracilis</name>
    <name type="common">Slender pitcher plant</name>
    <dbReference type="NCBI Taxonomy" id="150966"/>
    <lineage>
        <taxon>Eukaryota</taxon>
        <taxon>Viridiplantae</taxon>
        <taxon>Streptophyta</taxon>
        <taxon>Embryophyta</taxon>
        <taxon>Tracheophyta</taxon>
        <taxon>Spermatophyta</taxon>
        <taxon>Magnoliopsida</taxon>
        <taxon>eudicotyledons</taxon>
        <taxon>Gunneridae</taxon>
        <taxon>Pentapetalae</taxon>
        <taxon>Caryophyllales</taxon>
        <taxon>Nepenthaceae</taxon>
        <taxon>Nepenthes</taxon>
    </lineage>
</organism>
<dbReference type="PANTHER" id="PTHR34777:SF1">
    <property type="entry name" value="VQ MOTIF-CONTAINING PROTEIN 10"/>
    <property type="match status" value="1"/>
</dbReference>
<name>A0AAD3Y019_NEPGR</name>
<dbReference type="Proteomes" id="UP001279734">
    <property type="component" value="Unassembled WGS sequence"/>
</dbReference>
<dbReference type="InterPro" id="IPR008889">
    <property type="entry name" value="VQ"/>
</dbReference>
<comment type="caution">
    <text evidence="2">The sequence shown here is derived from an EMBL/GenBank/DDBJ whole genome shotgun (WGS) entry which is preliminary data.</text>
</comment>
<protein>
    <recommendedName>
        <fullName evidence="1">VQ domain-containing protein</fullName>
    </recommendedName>
</protein>
<evidence type="ECO:0000259" key="1">
    <source>
        <dbReference type="Pfam" id="PF05678"/>
    </source>
</evidence>
<proteinExistence type="predicted"/>
<dbReference type="EMBL" id="BSYO01000027">
    <property type="protein sequence ID" value="GMH24207.1"/>
    <property type="molecule type" value="Genomic_DNA"/>
</dbReference>